<feature type="transmembrane region" description="Helical" evidence="14">
    <location>
        <begin position="224"/>
        <end position="246"/>
    </location>
</feature>
<evidence type="ECO:0000256" key="14">
    <source>
        <dbReference type="SAM" id="Phobius"/>
    </source>
</evidence>
<evidence type="ECO:0000313" key="16">
    <source>
        <dbReference type="Proteomes" id="UP000346198"/>
    </source>
</evidence>
<accession>A0A6C2UP17</accession>
<comment type="catalytic activity">
    <reaction evidence="12">
        <text>L-proline(in) + Na(+)(in) = L-proline(out) + Na(+)(out)</text>
        <dbReference type="Rhea" id="RHEA:28967"/>
        <dbReference type="ChEBI" id="CHEBI:29101"/>
        <dbReference type="ChEBI" id="CHEBI:60039"/>
    </reaction>
</comment>
<feature type="transmembrane region" description="Helical" evidence="14">
    <location>
        <begin position="438"/>
        <end position="457"/>
    </location>
</feature>
<reference evidence="15 16" key="1">
    <citation type="submission" date="2019-04" db="EMBL/GenBank/DDBJ databases">
        <authorList>
            <person name="Van Vliet M D."/>
        </authorList>
    </citation>
    <scope>NUCLEOTIDE SEQUENCE [LARGE SCALE GENOMIC DNA]</scope>
    <source>
        <strain evidence="15 16">F21</strain>
    </source>
</reference>
<keyword evidence="7 14" id="KW-1133">Transmembrane helix</keyword>
<evidence type="ECO:0000256" key="11">
    <source>
        <dbReference type="ARBA" id="ARBA00023201"/>
    </source>
</evidence>
<protein>
    <submittedName>
        <fullName evidence="15">Sodium/glucose cotransporter</fullName>
    </submittedName>
</protein>
<keyword evidence="5 14" id="KW-0812">Transmembrane</keyword>
<evidence type="ECO:0000256" key="10">
    <source>
        <dbReference type="ARBA" id="ARBA00023136"/>
    </source>
</evidence>
<feature type="transmembrane region" description="Helical" evidence="14">
    <location>
        <begin position="79"/>
        <end position="105"/>
    </location>
</feature>
<evidence type="ECO:0000256" key="13">
    <source>
        <dbReference type="RuleBase" id="RU362091"/>
    </source>
</evidence>
<evidence type="ECO:0000256" key="8">
    <source>
        <dbReference type="ARBA" id="ARBA00023053"/>
    </source>
</evidence>
<dbReference type="GO" id="GO:0006814">
    <property type="term" value="P:sodium ion transport"/>
    <property type="evidence" value="ECO:0007669"/>
    <property type="project" value="UniProtKB-KW"/>
</dbReference>
<dbReference type="PANTHER" id="PTHR48086">
    <property type="entry name" value="SODIUM/PROLINE SYMPORTER-RELATED"/>
    <property type="match status" value="1"/>
</dbReference>
<feature type="transmembrane region" description="Helical" evidence="14">
    <location>
        <begin position="292"/>
        <end position="316"/>
    </location>
</feature>
<evidence type="ECO:0000256" key="6">
    <source>
        <dbReference type="ARBA" id="ARBA00022847"/>
    </source>
</evidence>
<keyword evidence="4" id="KW-1003">Cell membrane</keyword>
<evidence type="ECO:0000256" key="7">
    <source>
        <dbReference type="ARBA" id="ARBA00022989"/>
    </source>
</evidence>
<sequence>MRHGGRAGKYNRIFNVFFQGFYGRTMILLMGLVAMIKVSEAVFDYPETFSLLGVTIHSNLAIMIFAVVFALIYSSASGLWGVVATDFLEFIIALICSVILTILVLKECGWGDGLAEQLSSRTTAAGRSFFSMVPKVGLPLLLWVFFTPWSGGSQICTNMRFLGAKDEKEAILSGVWQTFNNFILRSWPWWIAGLASVVLLSGIEDSEMAYPQLIRTYMPVGLRGLMIAGFMSAFLSTIDTCFHETSSTFLNDLYRPYIKPDASERHYLWAARFCIVVVAALGVLMASKFNDLMALFMFGMKIGGMHGIIAVFRWFWGRLNGWADFVGNVVSVPFGIMIHFDASIAQWLGFERGPTDFLIDLVGEKILGADANDGRWAIQYLIGVLLMTVLVIVISYITPKDDPDVVDNFYRRIRPYGLWKEVSERTGVKSADSFIRDVLLTWLAIAYTAIGIAAVGLLFFQKWGWGILAVVVSAALCVWFVKCINHIYANDEAILELSRMEHGQQRHAGVPDR</sequence>
<dbReference type="Proteomes" id="UP000346198">
    <property type="component" value="Unassembled WGS sequence"/>
</dbReference>
<evidence type="ECO:0000256" key="9">
    <source>
        <dbReference type="ARBA" id="ARBA00023065"/>
    </source>
</evidence>
<keyword evidence="9" id="KW-0406">Ion transport</keyword>
<keyword evidence="11" id="KW-0739">Sodium transport</keyword>
<dbReference type="InterPro" id="IPR001734">
    <property type="entry name" value="Na/solute_symporter"/>
</dbReference>
<gene>
    <name evidence="15" type="primary">sglT_11</name>
    <name evidence="15" type="ORF">SCARR_04008</name>
</gene>
<feature type="transmembrane region" description="Helical" evidence="14">
    <location>
        <begin position="49"/>
        <end position="72"/>
    </location>
</feature>
<feature type="transmembrane region" description="Helical" evidence="14">
    <location>
        <begin position="463"/>
        <end position="481"/>
    </location>
</feature>
<evidence type="ECO:0000256" key="5">
    <source>
        <dbReference type="ARBA" id="ARBA00022692"/>
    </source>
</evidence>
<evidence type="ECO:0000256" key="4">
    <source>
        <dbReference type="ARBA" id="ARBA00022475"/>
    </source>
</evidence>
<organism evidence="15 16">
    <name type="scientific">Pontiella sulfatireligans</name>
    <dbReference type="NCBI Taxonomy" id="2750658"/>
    <lineage>
        <taxon>Bacteria</taxon>
        <taxon>Pseudomonadati</taxon>
        <taxon>Kiritimatiellota</taxon>
        <taxon>Kiritimatiellia</taxon>
        <taxon>Kiritimatiellales</taxon>
        <taxon>Pontiellaceae</taxon>
        <taxon>Pontiella</taxon>
    </lineage>
</organism>
<dbReference type="GO" id="GO:0015293">
    <property type="term" value="F:symporter activity"/>
    <property type="evidence" value="ECO:0007669"/>
    <property type="project" value="UniProtKB-KW"/>
</dbReference>
<keyword evidence="8" id="KW-0915">Sodium</keyword>
<keyword evidence="6" id="KW-0769">Symport</keyword>
<name>A0A6C2UP17_9BACT</name>
<dbReference type="EMBL" id="CAAHFH010000002">
    <property type="protein sequence ID" value="VGO21928.1"/>
    <property type="molecule type" value="Genomic_DNA"/>
</dbReference>
<evidence type="ECO:0000313" key="15">
    <source>
        <dbReference type="EMBL" id="VGO21928.1"/>
    </source>
</evidence>
<feature type="transmembrane region" description="Helical" evidence="14">
    <location>
        <begin position="377"/>
        <end position="397"/>
    </location>
</feature>
<evidence type="ECO:0000256" key="1">
    <source>
        <dbReference type="ARBA" id="ARBA00004651"/>
    </source>
</evidence>
<proteinExistence type="inferred from homology"/>
<dbReference type="PANTHER" id="PTHR48086:SF3">
    <property type="entry name" value="SODIUM_PROLINE SYMPORTER"/>
    <property type="match status" value="1"/>
</dbReference>
<dbReference type="InterPro" id="IPR050277">
    <property type="entry name" value="Sodium:Solute_Symporter"/>
</dbReference>
<dbReference type="Pfam" id="PF00474">
    <property type="entry name" value="SSF"/>
    <property type="match status" value="1"/>
</dbReference>
<feature type="transmembrane region" description="Helical" evidence="14">
    <location>
        <begin position="187"/>
        <end position="203"/>
    </location>
</feature>
<evidence type="ECO:0000256" key="12">
    <source>
        <dbReference type="ARBA" id="ARBA00033708"/>
    </source>
</evidence>
<evidence type="ECO:0000256" key="3">
    <source>
        <dbReference type="ARBA" id="ARBA00022448"/>
    </source>
</evidence>
<comment type="subcellular location">
    <subcellularLocation>
        <location evidence="1">Cell membrane</location>
        <topology evidence="1">Multi-pass membrane protein</topology>
    </subcellularLocation>
</comment>
<feature type="transmembrane region" description="Helical" evidence="14">
    <location>
        <begin position="21"/>
        <end position="43"/>
    </location>
</feature>
<dbReference type="GO" id="GO:0005886">
    <property type="term" value="C:plasma membrane"/>
    <property type="evidence" value="ECO:0007669"/>
    <property type="project" value="UniProtKB-SubCell"/>
</dbReference>
<dbReference type="AlphaFoldDB" id="A0A6C2UP17"/>
<feature type="transmembrane region" description="Helical" evidence="14">
    <location>
        <begin position="266"/>
        <end position="285"/>
    </location>
</feature>
<keyword evidence="3" id="KW-0813">Transport</keyword>
<evidence type="ECO:0000256" key="2">
    <source>
        <dbReference type="ARBA" id="ARBA00006434"/>
    </source>
</evidence>
<dbReference type="InterPro" id="IPR038377">
    <property type="entry name" value="Na/Glc_symporter_sf"/>
</dbReference>
<dbReference type="PROSITE" id="PS50283">
    <property type="entry name" value="NA_SOLUT_SYMP_3"/>
    <property type="match status" value="1"/>
</dbReference>
<keyword evidence="10 14" id="KW-0472">Membrane</keyword>
<keyword evidence="16" id="KW-1185">Reference proteome</keyword>
<comment type="similarity">
    <text evidence="2 13">Belongs to the sodium:solute symporter (SSF) (TC 2.A.21) family.</text>
</comment>
<dbReference type="Gene3D" id="1.20.1730.10">
    <property type="entry name" value="Sodium/glucose cotransporter"/>
    <property type="match status" value="1"/>
</dbReference>